<organism evidence="10 11">
    <name type="scientific">Micromonas commoda (strain RCC299 / NOUM17 / CCMP2709)</name>
    <name type="common">Picoplanktonic green alga</name>
    <dbReference type="NCBI Taxonomy" id="296587"/>
    <lineage>
        <taxon>Eukaryota</taxon>
        <taxon>Viridiplantae</taxon>
        <taxon>Chlorophyta</taxon>
        <taxon>Mamiellophyceae</taxon>
        <taxon>Mamiellales</taxon>
        <taxon>Mamiellaceae</taxon>
        <taxon>Micromonas</taxon>
    </lineage>
</organism>
<dbReference type="OrthoDB" id="276296at2759"/>
<dbReference type="GO" id="GO:0006120">
    <property type="term" value="P:mitochondrial electron transport, NADH to ubiquinone"/>
    <property type="evidence" value="ECO:0007669"/>
    <property type="project" value="InterPro"/>
</dbReference>
<keyword evidence="9" id="KW-1015">Disulfide bond</keyword>
<evidence type="ECO:0000256" key="2">
    <source>
        <dbReference type="ARBA" id="ARBA00004173"/>
    </source>
</evidence>
<evidence type="ECO:0000256" key="6">
    <source>
        <dbReference type="ARBA" id="ARBA00022737"/>
    </source>
</evidence>
<comment type="function">
    <text evidence="1">Accessory subunit of the mitochondrial membrane respiratory chain NADH dehydrogenase (Complex I), that is believed not to be involved in catalysis. Complex I functions in the transfer of electrons from NADH to the respiratory chain. The immediate electron acceptor for the enzyme is believed to be ubiquinone.</text>
</comment>
<dbReference type="RefSeq" id="XP_002506237.1">
    <property type="nucleotide sequence ID" value="XM_002506191.1"/>
</dbReference>
<dbReference type="InterPro" id="IPR016680">
    <property type="entry name" value="NDUFA8"/>
</dbReference>
<dbReference type="PANTHER" id="PTHR13344">
    <property type="entry name" value="NADH-UBIQUINONE OXIDOREDUCTASE"/>
    <property type="match status" value="1"/>
</dbReference>
<dbReference type="eggNOG" id="KOG3458">
    <property type="taxonomic scope" value="Eukaryota"/>
</dbReference>
<dbReference type="Proteomes" id="UP000002009">
    <property type="component" value="Chromosome 14"/>
</dbReference>
<evidence type="ECO:0008006" key="12">
    <source>
        <dbReference type="Google" id="ProtNLM"/>
    </source>
</evidence>
<dbReference type="OMA" id="KHIGASC"/>
<sequence>MSDEGRADTSSMLFSVHKHLQARCADRSAAYLACKKNDQNPAACLEEGAKVTGCMLDLLKELKGKCPDTLNKYAACMDYRSNQFTKCRAEQAAFEKECPI</sequence>
<dbReference type="EMBL" id="CP001332">
    <property type="protein sequence ID" value="ACO67495.1"/>
    <property type="molecule type" value="Genomic_DNA"/>
</dbReference>
<evidence type="ECO:0000256" key="1">
    <source>
        <dbReference type="ARBA" id="ARBA00003195"/>
    </source>
</evidence>
<evidence type="ECO:0000256" key="8">
    <source>
        <dbReference type="ARBA" id="ARBA00023128"/>
    </source>
</evidence>
<gene>
    <name evidence="10" type="ORF">MICPUN_109502</name>
</gene>
<keyword evidence="11" id="KW-1185">Reference proteome</keyword>
<protein>
    <recommendedName>
        <fullName evidence="12">CHCH domain-containing protein</fullName>
    </recommendedName>
</protein>
<dbReference type="AlphaFoldDB" id="C1EHF4"/>
<evidence type="ECO:0000256" key="5">
    <source>
        <dbReference type="ARBA" id="ARBA00022660"/>
    </source>
</evidence>
<evidence type="ECO:0000256" key="9">
    <source>
        <dbReference type="ARBA" id="ARBA00023157"/>
    </source>
</evidence>
<name>C1EHF4_MICCC</name>
<accession>C1EHF4</accession>
<keyword evidence="8" id="KW-0496">Mitochondrion</keyword>
<evidence type="ECO:0000313" key="11">
    <source>
        <dbReference type="Proteomes" id="UP000002009"/>
    </source>
</evidence>
<keyword evidence="7" id="KW-0249">Electron transport</keyword>
<keyword evidence="5" id="KW-0679">Respiratory chain</keyword>
<evidence type="ECO:0000256" key="7">
    <source>
        <dbReference type="ARBA" id="ARBA00022982"/>
    </source>
</evidence>
<dbReference type="FunCoup" id="C1EHF4">
    <property type="interactions" value="1333"/>
</dbReference>
<comment type="subcellular location">
    <subcellularLocation>
        <location evidence="2">Mitochondrion</location>
    </subcellularLocation>
</comment>
<dbReference type="InParanoid" id="C1EHF4"/>
<reference evidence="10 11" key="1">
    <citation type="journal article" date="2009" name="Science">
        <title>Green evolution and dynamic adaptations revealed by genomes of the marine picoeukaryotes Micromonas.</title>
        <authorList>
            <person name="Worden A.Z."/>
            <person name="Lee J.H."/>
            <person name="Mock T."/>
            <person name="Rouze P."/>
            <person name="Simmons M.P."/>
            <person name="Aerts A.L."/>
            <person name="Allen A.E."/>
            <person name="Cuvelier M.L."/>
            <person name="Derelle E."/>
            <person name="Everett M.V."/>
            <person name="Foulon E."/>
            <person name="Grimwood J."/>
            <person name="Gundlach H."/>
            <person name="Henrissat B."/>
            <person name="Napoli C."/>
            <person name="McDonald S.M."/>
            <person name="Parker M.S."/>
            <person name="Rombauts S."/>
            <person name="Salamov A."/>
            <person name="Von Dassow P."/>
            <person name="Badger J.H."/>
            <person name="Coutinho P.M."/>
            <person name="Demir E."/>
            <person name="Dubchak I."/>
            <person name="Gentemann C."/>
            <person name="Eikrem W."/>
            <person name="Gready J.E."/>
            <person name="John U."/>
            <person name="Lanier W."/>
            <person name="Lindquist E.A."/>
            <person name="Lucas S."/>
            <person name="Mayer K.F."/>
            <person name="Moreau H."/>
            <person name="Not F."/>
            <person name="Otillar R."/>
            <person name="Panaud O."/>
            <person name="Pangilinan J."/>
            <person name="Paulsen I."/>
            <person name="Piegu B."/>
            <person name="Poliakov A."/>
            <person name="Robbens S."/>
            <person name="Schmutz J."/>
            <person name="Toulza E."/>
            <person name="Wyss T."/>
            <person name="Zelensky A."/>
            <person name="Zhou K."/>
            <person name="Armbrust E.V."/>
            <person name="Bhattacharya D."/>
            <person name="Goodenough U.W."/>
            <person name="Van de Peer Y."/>
            <person name="Grigoriev I.V."/>
        </authorList>
    </citation>
    <scope>NUCLEOTIDE SEQUENCE [LARGE SCALE GENOMIC DNA]</scope>
    <source>
        <strain evidence="11">RCC299 / NOUM17</strain>
    </source>
</reference>
<evidence type="ECO:0000256" key="3">
    <source>
        <dbReference type="ARBA" id="ARBA00010705"/>
    </source>
</evidence>
<dbReference type="STRING" id="296587.C1EHF4"/>
<comment type="similarity">
    <text evidence="3">Belongs to the complex I NDUFA8 subunit family.</text>
</comment>
<evidence type="ECO:0000256" key="4">
    <source>
        <dbReference type="ARBA" id="ARBA00022448"/>
    </source>
</evidence>
<keyword evidence="6" id="KW-0677">Repeat</keyword>
<evidence type="ECO:0000313" key="10">
    <source>
        <dbReference type="EMBL" id="ACO67495.1"/>
    </source>
</evidence>
<dbReference type="GeneID" id="8248961"/>
<proteinExistence type="inferred from homology"/>
<dbReference type="PANTHER" id="PTHR13344:SF0">
    <property type="entry name" value="NADH DEHYDROGENASE [UBIQUINONE] 1 ALPHA SUBCOMPLEX SUBUNIT 8"/>
    <property type="match status" value="1"/>
</dbReference>
<dbReference type="GO" id="GO:0005739">
    <property type="term" value="C:mitochondrion"/>
    <property type="evidence" value="ECO:0007669"/>
    <property type="project" value="UniProtKB-SubCell"/>
</dbReference>
<dbReference type="KEGG" id="mis:MICPUN_109502"/>
<keyword evidence="4" id="KW-0813">Transport</keyword>